<dbReference type="Proteomes" id="UP000254620">
    <property type="component" value="Unassembled WGS sequence"/>
</dbReference>
<evidence type="ECO:0000313" key="2">
    <source>
        <dbReference type="Proteomes" id="UP000254620"/>
    </source>
</evidence>
<dbReference type="AlphaFoldDB" id="A0A0F5EV34"/>
<reference evidence="1 2" key="1">
    <citation type="submission" date="2018-06" db="EMBL/GenBank/DDBJ databases">
        <authorList>
            <consortium name="Pathogen Informatics"/>
            <person name="Doyle S."/>
        </authorList>
    </citation>
    <scope>NUCLEOTIDE SEQUENCE [LARGE SCALE GENOMIC DNA]</scope>
    <source>
        <strain evidence="1 2">NCTC10926</strain>
    </source>
</reference>
<protein>
    <recommendedName>
        <fullName evidence="3">Bacteriophage CII protein</fullName>
    </recommendedName>
</protein>
<organism evidence="1 2">
    <name type="scientific">Avibacterium paragallinarum</name>
    <name type="common">Haemophilus gallinarum</name>
    <dbReference type="NCBI Taxonomy" id="728"/>
    <lineage>
        <taxon>Bacteria</taxon>
        <taxon>Pseudomonadati</taxon>
        <taxon>Pseudomonadota</taxon>
        <taxon>Gammaproteobacteria</taxon>
        <taxon>Pasteurellales</taxon>
        <taxon>Pasteurellaceae</taxon>
        <taxon>Avibacterium</taxon>
    </lineage>
</organism>
<dbReference type="GO" id="GO:0003677">
    <property type="term" value="F:DNA binding"/>
    <property type="evidence" value="ECO:0007669"/>
    <property type="project" value="InterPro"/>
</dbReference>
<gene>
    <name evidence="1" type="ORF">NCTC10926_00460</name>
</gene>
<evidence type="ECO:0000313" key="1">
    <source>
        <dbReference type="EMBL" id="SUU97093.1"/>
    </source>
</evidence>
<evidence type="ECO:0008006" key="3">
    <source>
        <dbReference type="Google" id="ProtNLM"/>
    </source>
</evidence>
<dbReference type="RefSeq" id="WP_046098981.1">
    <property type="nucleotide sequence ID" value="NZ_LAEN01000114.1"/>
</dbReference>
<name>A0A0F5EV34_AVIPA</name>
<dbReference type="Gene3D" id="1.10.260.40">
    <property type="entry name" value="lambda repressor-like DNA-binding domains"/>
    <property type="match status" value="1"/>
</dbReference>
<dbReference type="SUPFAM" id="SSF47413">
    <property type="entry name" value="lambda repressor-like DNA-binding domains"/>
    <property type="match status" value="1"/>
</dbReference>
<dbReference type="InterPro" id="IPR010982">
    <property type="entry name" value="Lambda_DNA-bd_dom_sf"/>
</dbReference>
<proteinExistence type="predicted"/>
<dbReference type="EMBL" id="UFSW01000001">
    <property type="protein sequence ID" value="SUU97093.1"/>
    <property type="molecule type" value="Genomic_DNA"/>
</dbReference>
<dbReference type="OrthoDB" id="5689888at2"/>
<sequence length="93" mass="10578">MARNKLTEDASKITDLIYKKSAEKTNKEIAEKIGIDPSNLGRFQSNYLEMVCAYLDEIGLSVHVKNESRLVPQDEHRALVTLAKKAIEEMEQQ</sequence>
<accession>A0A0F5EV34</accession>